<dbReference type="Pfam" id="PF14509">
    <property type="entry name" value="GH97_C"/>
    <property type="match status" value="1"/>
</dbReference>
<evidence type="ECO:0000313" key="8">
    <source>
        <dbReference type="Proteomes" id="UP000188273"/>
    </source>
</evidence>
<dbReference type="InterPro" id="IPR019563">
    <property type="entry name" value="GH97_catalytic"/>
</dbReference>
<accession>A0A1Q2HLF4</accession>
<reference evidence="8" key="1">
    <citation type="submission" date="2017-02" db="EMBL/GenBank/DDBJ databases">
        <title>Comparative genomics and description of representatives of a novel lineage of planctomycetes thriving in anoxic sediments.</title>
        <authorList>
            <person name="Spring S."/>
            <person name="Bunk B."/>
            <person name="Sproer C."/>
            <person name="Klenk H.-P."/>
        </authorList>
    </citation>
    <scope>NUCLEOTIDE SEQUENCE [LARGE SCALE GENOMIC DNA]</scope>
    <source>
        <strain evidence="8">L21-RPul-D3</strain>
    </source>
</reference>
<keyword evidence="3" id="KW-0732">Signal</keyword>
<dbReference type="InterPro" id="IPR017853">
    <property type="entry name" value="GH"/>
</dbReference>
<evidence type="ECO:0000259" key="4">
    <source>
        <dbReference type="Pfam" id="PF10566"/>
    </source>
</evidence>
<dbReference type="InterPro" id="IPR052720">
    <property type="entry name" value="Glycosyl_hydrolase_97"/>
</dbReference>
<feature type="domain" description="Glycosyl-hydrolase 97 C-terminal oligomerisation" evidence="6">
    <location>
        <begin position="557"/>
        <end position="646"/>
    </location>
</feature>
<name>A0A1Q2HLF4_9BACT</name>
<evidence type="ECO:0000256" key="3">
    <source>
        <dbReference type="SAM" id="SignalP"/>
    </source>
</evidence>
<dbReference type="InterPro" id="IPR014718">
    <property type="entry name" value="GH-type_carb-bd"/>
</dbReference>
<dbReference type="OrthoDB" id="57532at2"/>
<dbReference type="Proteomes" id="UP000188273">
    <property type="component" value="Chromosome"/>
</dbReference>
<dbReference type="InterPro" id="IPR029486">
    <property type="entry name" value="GH97_N"/>
</dbReference>
<evidence type="ECO:0000259" key="6">
    <source>
        <dbReference type="Pfam" id="PF14509"/>
    </source>
</evidence>
<dbReference type="PANTHER" id="PTHR35803:SF2">
    <property type="entry name" value="RETAINING ALPHA-GALACTOSIDASE"/>
    <property type="match status" value="1"/>
</dbReference>
<dbReference type="Gene3D" id="2.70.98.10">
    <property type="match status" value="1"/>
</dbReference>
<dbReference type="Pfam" id="PF14508">
    <property type="entry name" value="GH97_N"/>
    <property type="match status" value="1"/>
</dbReference>
<sequence length="648" mass="73039" precursor="true">MKRKNILLAFAAYLFFSSAVFSADSLSSPDGKLEVYFSLNDKNAVSYSVEYAGMEVLEKSDLGLVCEWADFDSFLKLASESDVQQVSQKYKMLHGKKKNCSYKANRKVYTLTTPHNSAIKIEFRVSDNFAAFRYILPDNGKFYSVIKDEKTSFNFPEDTLSWLHPMAEAKTGWEKTQPSYEEHYAAGREAGEDSKYGQGWSMPALFKTADDNWVLLFETDVYSDYCGTRLLKADDKGGFKIGFPQPEEHRGIQDPVSPAVELPFKSPWRVLVVGDNLGAVVESTAAADLASPCRLEDTGFVEPGRAAWHWLRYADSSSTLEYANSFLDFAAKMQWEYMLIDCYWDNNIGYEKMEDFVKKANSRGVKVILWYNSNGFWNEAPLTPKHKMHTRSVRRSEFARLKEMGVAGVKIDFFGGDKQAVMKLYQDILEDAADYGIMVNFHGATVPRGWHRTYPNMLTLESVKGMEYCTFNQGNADAQPQHCCILPFTRNVVGPMDFTPVVFNPEIRSVQLRTTLGFELALSIVFESGIQHFGLVPEEYDLMPDYVVSFLQDVPVSWDQTHFIKGYPGKLAVIARKKGASWYIGGINGEAEKKNISIDLSFVENLKGKSVSVITDGENRSFMHKELQAEGGFEIDLNANGGFAAVVE</sequence>
<keyword evidence="8" id="KW-1185">Reference proteome</keyword>
<protein>
    <submittedName>
        <fullName evidence="7">Retaining alpha-galactosidase</fullName>
        <ecNumber evidence="7">3.2.1.22</ecNumber>
    </submittedName>
</protein>
<dbReference type="AlphaFoldDB" id="A0A1Q2HLF4"/>
<dbReference type="EMBL" id="CP019633">
    <property type="protein sequence ID" value="AQQ08297.1"/>
    <property type="molecule type" value="Genomic_DNA"/>
</dbReference>
<gene>
    <name evidence="7" type="ORF">L21SP3_00073</name>
</gene>
<dbReference type="InterPro" id="IPR029483">
    <property type="entry name" value="GH97_C"/>
</dbReference>
<keyword evidence="2 7" id="KW-0326">Glycosidase</keyword>
<dbReference type="KEGG" id="pbu:L21SP3_00073"/>
<evidence type="ECO:0000259" key="5">
    <source>
        <dbReference type="Pfam" id="PF14508"/>
    </source>
</evidence>
<proteinExistence type="predicted"/>
<evidence type="ECO:0000256" key="2">
    <source>
        <dbReference type="ARBA" id="ARBA00023295"/>
    </source>
</evidence>
<feature type="domain" description="Glycosyl-hydrolase 97 catalytic" evidence="4">
    <location>
        <begin position="315"/>
        <end position="463"/>
    </location>
</feature>
<dbReference type="RefSeq" id="WP_077538433.1">
    <property type="nucleotide sequence ID" value="NZ_CP019633.1"/>
</dbReference>
<evidence type="ECO:0000313" key="7">
    <source>
        <dbReference type="EMBL" id="AQQ08297.1"/>
    </source>
</evidence>
<dbReference type="Pfam" id="PF10566">
    <property type="entry name" value="Glyco_hydro_97"/>
    <property type="match status" value="1"/>
</dbReference>
<feature type="chain" id="PRO_5012433487" evidence="3">
    <location>
        <begin position="23"/>
        <end position="648"/>
    </location>
</feature>
<dbReference type="Gene3D" id="2.60.40.1180">
    <property type="entry name" value="Golgi alpha-mannosidase II"/>
    <property type="match status" value="1"/>
</dbReference>
<feature type="signal peptide" evidence="3">
    <location>
        <begin position="1"/>
        <end position="22"/>
    </location>
</feature>
<evidence type="ECO:0000256" key="1">
    <source>
        <dbReference type="ARBA" id="ARBA00022801"/>
    </source>
</evidence>
<dbReference type="GO" id="GO:0030246">
    <property type="term" value="F:carbohydrate binding"/>
    <property type="evidence" value="ECO:0007669"/>
    <property type="project" value="InterPro"/>
</dbReference>
<keyword evidence="1 7" id="KW-0378">Hydrolase</keyword>
<dbReference type="STRING" id="1940790.L21SP3_00073"/>
<dbReference type="InterPro" id="IPR013785">
    <property type="entry name" value="Aldolase_TIM"/>
</dbReference>
<dbReference type="Gene3D" id="3.20.20.70">
    <property type="entry name" value="Aldolase class I"/>
    <property type="match status" value="1"/>
</dbReference>
<dbReference type="SUPFAM" id="SSF51445">
    <property type="entry name" value="(Trans)glycosidases"/>
    <property type="match status" value="1"/>
</dbReference>
<feature type="domain" description="Glycosyl-hydrolase 97 N-terminal" evidence="5">
    <location>
        <begin position="26"/>
        <end position="292"/>
    </location>
</feature>
<dbReference type="EC" id="3.2.1.22" evidence="7"/>
<organism evidence="7 8">
    <name type="scientific">Sedimentisphaera cyanobacteriorum</name>
    <dbReference type="NCBI Taxonomy" id="1940790"/>
    <lineage>
        <taxon>Bacteria</taxon>
        <taxon>Pseudomonadati</taxon>
        <taxon>Planctomycetota</taxon>
        <taxon>Phycisphaerae</taxon>
        <taxon>Sedimentisphaerales</taxon>
        <taxon>Sedimentisphaeraceae</taxon>
        <taxon>Sedimentisphaera</taxon>
    </lineage>
</organism>
<dbReference type="GO" id="GO:0004557">
    <property type="term" value="F:alpha-galactosidase activity"/>
    <property type="evidence" value="ECO:0007669"/>
    <property type="project" value="UniProtKB-EC"/>
</dbReference>
<dbReference type="PANTHER" id="PTHR35803">
    <property type="entry name" value="GLUCAN 1,4-ALPHA-GLUCOSIDASE SUSB-RELATED"/>
    <property type="match status" value="1"/>
</dbReference>
<dbReference type="InterPro" id="IPR013780">
    <property type="entry name" value="Glyco_hydro_b"/>
</dbReference>